<keyword evidence="2" id="KW-1185">Reference proteome</keyword>
<dbReference type="Proteomes" id="UP000271889">
    <property type="component" value="Unassembled WGS sequence"/>
</dbReference>
<organism evidence="1 2">
    <name type="scientific">Cylicostephanus goldi</name>
    <name type="common">Nematode worm</name>
    <dbReference type="NCBI Taxonomy" id="71465"/>
    <lineage>
        <taxon>Eukaryota</taxon>
        <taxon>Metazoa</taxon>
        <taxon>Ecdysozoa</taxon>
        <taxon>Nematoda</taxon>
        <taxon>Chromadorea</taxon>
        <taxon>Rhabditida</taxon>
        <taxon>Rhabditina</taxon>
        <taxon>Rhabditomorpha</taxon>
        <taxon>Strongyloidea</taxon>
        <taxon>Strongylidae</taxon>
        <taxon>Cylicostephanus</taxon>
    </lineage>
</organism>
<dbReference type="AlphaFoldDB" id="A0A3P6STL1"/>
<dbReference type="EMBL" id="UYRV01023877">
    <property type="protein sequence ID" value="VDK74459.1"/>
    <property type="molecule type" value="Genomic_DNA"/>
</dbReference>
<proteinExistence type="predicted"/>
<protein>
    <submittedName>
        <fullName evidence="1">Uncharacterized protein</fullName>
    </submittedName>
</protein>
<name>A0A3P6STL1_CYLGO</name>
<gene>
    <name evidence="1" type="ORF">CGOC_LOCUS7039</name>
</gene>
<reference evidence="1 2" key="1">
    <citation type="submission" date="2018-11" db="EMBL/GenBank/DDBJ databases">
        <authorList>
            <consortium name="Pathogen Informatics"/>
        </authorList>
    </citation>
    <scope>NUCLEOTIDE SEQUENCE [LARGE SCALE GENOMIC DNA]</scope>
</reference>
<evidence type="ECO:0000313" key="2">
    <source>
        <dbReference type="Proteomes" id="UP000271889"/>
    </source>
</evidence>
<sequence>MMQPHKFYPSRHSKHSCRFRCLDFHPAGKWSI</sequence>
<evidence type="ECO:0000313" key="1">
    <source>
        <dbReference type="EMBL" id="VDK74459.1"/>
    </source>
</evidence>
<accession>A0A3P6STL1</accession>